<evidence type="ECO:0000313" key="11">
    <source>
        <dbReference type="EMBL" id="GBE61207.1"/>
    </source>
</evidence>
<dbReference type="SUPFAM" id="SSF53448">
    <property type="entry name" value="Nucleotide-diphospho-sugar transferases"/>
    <property type="match status" value="1"/>
</dbReference>
<comment type="caution">
    <text evidence="11">The sequence shown here is derived from an EMBL/GenBank/DDBJ whole genome shotgun (WGS) entry which is preliminary data.</text>
</comment>
<dbReference type="Gene3D" id="3.30.710.10">
    <property type="entry name" value="Potassium Channel Kv1.1, Chain A"/>
    <property type="match status" value="1"/>
</dbReference>
<keyword evidence="6" id="KW-0548">Nucleotidyltransferase</keyword>
<dbReference type="Proteomes" id="UP000236319">
    <property type="component" value="Unassembled WGS sequence"/>
</dbReference>
<keyword evidence="5" id="KW-0808">Transferase</keyword>
<evidence type="ECO:0000256" key="3">
    <source>
        <dbReference type="ARBA" id="ARBA00012457"/>
    </source>
</evidence>
<evidence type="ECO:0000256" key="8">
    <source>
        <dbReference type="ARBA" id="ARBA00048493"/>
    </source>
</evidence>
<dbReference type="AlphaFoldDB" id="A0A2H6KDZ5"/>
<keyword evidence="9" id="KW-0175">Coiled coil</keyword>
<evidence type="ECO:0000256" key="4">
    <source>
        <dbReference type="ARBA" id="ARBA00022441"/>
    </source>
</evidence>
<dbReference type="InterPro" id="IPR015915">
    <property type="entry name" value="Kelch-typ_b-propeller"/>
</dbReference>
<dbReference type="RefSeq" id="XP_028867450.1">
    <property type="nucleotide sequence ID" value="XM_029011617.1"/>
</dbReference>
<dbReference type="GO" id="GO:0003977">
    <property type="term" value="F:UDP-N-acetylglucosamine diphosphorylase activity"/>
    <property type="evidence" value="ECO:0007669"/>
    <property type="project" value="UniProtKB-EC"/>
</dbReference>
<dbReference type="SUPFAM" id="SSF117281">
    <property type="entry name" value="Kelch motif"/>
    <property type="match status" value="1"/>
</dbReference>
<dbReference type="SMART" id="SM00225">
    <property type="entry name" value="BTB"/>
    <property type="match status" value="1"/>
</dbReference>
<dbReference type="GO" id="GO:0051260">
    <property type="term" value="P:protein homooligomerization"/>
    <property type="evidence" value="ECO:0007669"/>
    <property type="project" value="InterPro"/>
</dbReference>
<dbReference type="InterPro" id="IPR003131">
    <property type="entry name" value="T1-type_BTB"/>
</dbReference>
<proteinExistence type="inferred from homology"/>
<dbReference type="SUPFAM" id="SSF54695">
    <property type="entry name" value="POZ domain"/>
    <property type="match status" value="1"/>
</dbReference>
<dbReference type="InterPro" id="IPR039741">
    <property type="entry name" value="UDP-sugar_pyrophosphorylase"/>
</dbReference>
<comment type="similarity">
    <text evidence="2">Belongs to the UDPGP type 1 family.</text>
</comment>
<evidence type="ECO:0000313" key="12">
    <source>
        <dbReference type="Proteomes" id="UP000236319"/>
    </source>
</evidence>
<comment type="catalytic activity">
    <reaction evidence="8">
        <text>N-acetyl-alpha-D-glucosamine 1-phosphate + UTP + H(+) = UDP-N-acetyl-alpha-D-glucosamine + diphosphate</text>
        <dbReference type="Rhea" id="RHEA:13509"/>
        <dbReference type="ChEBI" id="CHEBI:15378"/>
        <dbReference type="ChEBI" id="CHEBI:33019"/>
        <dbReference type="ChEBI" id="CHEBI:46398"/>
        <dbReference type="ChEBI" id="CHEBI:57705"/>
        <dbReference type="ChEBI" id="CHEBI:57776"/>
        <dbReference type="EC" id="2.7.7.23"/>
    </reaction>
</comment>
<dbReference type="GO" id="GO:0006048">
    <property type="term" value="P:UDP-N-acetylglucosamine biosynthetic process"/>
    <property type="evidence" value="ECO:0007669"/>
    <property type="project" value="TreeGrafter"/>
</dbReference>
<dbReference type="Pfam" id="PF01704">
    <property type="entry name" value="UDPGP"/>
    <property type="match status" value="1"/>
</dbReference>
<accession>A0A2H6KDZ5</accession>
<dbReference type="SMART" id="SM00612">
    <property type="entry name" value="Kelch"/>
    <property type="match status" value="4"/>
</dbReference>
<dbReference type="OrthoDB" id="191037at2759"/>
<dbReference type="InterPro" id="IPR011333">
    <property type="entry name" value="SKP1/BTB/POZ_sf"/>
</dbReference>
<protein>
    <recommendedName>
        <fullName evidence="3">UDP-N-acetylglucosamine diphosphorylase</fullName>
        <ecNumber evidence="3">2.7.7.23</ecNumber>
    </recommendedName>
</protein>
<keyword evidence="12" id="KW-1185">Reference proteome</keyword>
<dbReference type="InterPro" id="IPR000210">
    <property type="entry name" value="BTB/POZ_dom"/>
</dbReference>
<organism evidence="11 12">
    <name type="scientific">Babesia ovata</name>
    <dbReference type="NCBI Taxonomy" id="189622"/>
    <lineage>
        <taxon>Eukaryota</taxon>
        <taxon>Sar</taxon>
        <taxon>Alveolata</taxon>
        <taxon>Apicomplexa</taxon>
        <taxon>Aconoidasida</taxon>
        <taxon>Piroplasmida</taxon>
        <taxon>Babesiidae</taxon>
        <taxon>Babesia</taxon>
    </lineage>
</organism>
<dbReference type="EC" id="2.7.7.23" evidence="3"/>
<evidence type="ECO:0000256" key="7">
    <source>
        <dbReference type="ARBA" id="ARBA00022737"/>
    </source>
</evidence>
<dbReference type="Pfam" id="PF24681">
    <property type="entry name" value="Kelch_KLHDC2_KLHL20_DRC7"/>
    <property type="match status" value="1"/>
</dbReference>
<dbReference type="PANTHER" id="PTHR11952:SF2">
    <property type="entry name" value="LD24639P"/>
    <property type="match status" value="1"/>
</dbReference>
<dbReference type="InterPro" id="IPR002618">
    <property type="entry name" value="UDPGP_fam"/>
</dbReference>
<dbReference type="InterPro" id="IPR006652">
    <property type="entry name" value="Kelch_1"/>
</dbReference>
<gene>
    <name evidence="11" type="ORF">BOVATA_026990</name>
</gene>
<dbReference type="CDD" id="cd18316">
    <property type="entry name" value="BTB_POZ_KCTD-like"/>
    <property type="match status" value="1"/>
</dbReference>
<feature type="coiled-coil region" evidence="9">
    <location>
        <begin position="74"/>
        <end position="101"/>
    </location>
</feature>
<feature type="domain" description="BTB" evidence="10">
    <location>
        <begin position="190"/>
        <end position="292"/>
    </location>
</feature>
<evidence type="ECO:0000256" key="9">
    <source>
        <dbReference type="SAM" id="Coils"/>
    </source>
</evidence>
<evidence type="ECO:0000256" key="6">
    <source>
        <dbReference type="ARBA" id="ARBA00022695"/>
    </source>
</evidence>
<keyword evidence="7" id="KW-0677">Repeat</keyword>
<dbReference type="FunFam" id="3.30.710.10:FF:000115">
    <property type="entry name" value="Kelch protein K13"/>
    <property type="match status" value="1"/>
</dbReference>
<evidence type="ECO:0000259" key="10">
    <source>
        <dbReference type="SMART" id="SM00225"/>
    </source>
</evidence>
<comment type="pathway">
    <text evidence="1">Nucleotide-sugar biosynthesis; UDP-N-acetyl-alpha-D-glucosamine biosynthesis; UDP-N-acetyl-alpha-D-glucosamine from N-acetyl-alpha-D-glucosamine 1-phosphate: step 1/1.</text>
</comment>
<name>A0A2H6KDZ5_9APIC</name>
<dbReference type="VEuPathDB" id="PiroplasmaDB:BOVATA_026990"/>
<sequence>MEPKASFDVTSNSALASITAGSSVRDAGAISISGDLAPLRLPPERVDTLSGTDDFEHMVGDMRSTFVSWLNKTQLSLKARREELLRSAEELQAERKAFVERMRQERIVEAEKLSEERRRHGQEIASQLKHVQFEREESRRRIEEERQKLEHEKDIFANYMQLESAKLRQRVELFEQDQRKVLDNKIATQTMVDINVGGVVFETSRHTIAKQPTSFLANLISGRHEVGRDRQGRIFLDRDYELFRLILNFMRNPECLPVPKDIAESTLILNEAAYYKIKFSPYPLAICLGGHDGRAPLGAVEVLDRETMCWRNCSPMQTARMYFGAGTLNNFVYAFGGHNLDYKALCETEMYDRLRDTWHTAAALNKARRNNGGCAFGDRLFCVGGFDGQSVLDSVESYDVRMRNWIQVAPLITPRSSPMLAPQNGMLYALGGTSGERLQSVERYDPRMNKWEALPGALLKVRSAGAACAYNNELYLIGGIDNMHTIHNSLETWNSASQASRYLMEAPVELMDTSLTCCGDSLLLTGGQNTQVSDATYIYKPEVDEWSKEVELDELGVSEAFGRVIREPSADQRESLFEDGMCEMSRGGYALLILSGGLATRVGITFPKALLPISPVRRKTLLQLHLERVNRLCTLLGYLQSQRYFGLDKQQVILVMQSTAPCLTLDGNDFFPSPPAEDGSDGNVVEAPKGNGDLYEALAHCPEFMSQLESLKLLHVIAIDNALSRPLDPELVGLALRCPGVEVLNKCVVRRGSENVGVFCMGKSPRVVEYSELAMLPDASFLQGTTRVYGNMCDHVFSGEFLRRVIAEQLFKQLPYHAAKKAVTYYDKDEGKLVRPAEPNGYTLELFVFDVFQFASKVVCIEVDRDAQFAPVKNVADYDAYNAMSAQHRISRQARNWLEVAGAELGEGFFEVSCLASYRGEGLDRYRGVRLGGPMYIE</sequence>
<dbReference type="Pfam" id="PF02214">
    <property type="entry name" value="BTB_2"/>
    <property type="match status" value="1"/>
</dbReference>
<evidence type="ECO:0000256" key="1">
    <source>
        <dbReference type="ARBA" id="ARBA00005208"/>
    </source>
</evidence>
<dbReference type="PANTHER" id="PTHR11952">
    <property type="entry name" value="UDP- GLUCOSE PYROPHOSPHORYLASE"/>
    <property type="match status" value="1"/>
</dbReference>
<feature type="coiled-coil region" evidence="9">
    <location>
        <begin position="128"/>
        <end position="155"/>
    </location>
</feature>
<dbReference type="EMBL" id="BDSA01000003">
    <property type="protein sequence ID" value="GBE61207.1"/>
    <property type="molecule type" value="Genomic_DNA"/>
</dbReference>
<dbReference type="Gene3D" id="2.120.10.80">
    <property type="entry name" value="Kelch-type beta propeller"/>
    <property type="match status" value="1"/>
</dbReference>
<evidence type="ECO:0000256" key="2">
    <source>
        <dbReference type="ARBA" id="ARBA00010401"/>
    </source>
</evidence>
<dbReference type="Gene3D" id="3.90.550.10">
    <property type="entry name" value="Spore Coat Polysaccharide Biosynthesis Protein SpsA, Chain A"/>
    <property type="match status" value="1"/>
</dbReference>
<keyword evidence="4" id="KW-0880">Kelch repeat</keyword>
<dbReference type="InterPro" id="IPR029044">
    <property type="entry name" value="Nucleotide-diphossugar_trans"/>
</dbReference>
<reference evidence="11 12" key="1">
    <citation type="journal article" date="2017" name="BMC Genomics">
        <title>Whole-genome assembly of Babesia ovata and comparative genomics between closely related pathogens.</title>
        <authorList>
            <person name="Yamagishi J."/>
            <person name="Asada M."/>
            <person name="Hakimi H."/>
            <person name="Tanaka T.Q."/>
            <person name="Sugimoto C."/>
            <person name="Kawazu S."/>
        </authorList>
    </citation>
    <scope>NUCLEOTIDE SEQUENCE [LARGE SCALE GENOMIC DNA]</scope>
    <source>
        <strain evidence="11 12">Miyake</strain>
    </source>
</reference>
<evidence type="ECO:0000256" key="5">
    <source>
        <dbReference type="ARBA" id="ARBA00022679"/>
    </source>
</evidence>
<dbReference type="GeneID" id="39874976"/>